<dbReference type="InterPro" id="IPR046805">
    <property type="entry name" value="Tra1_ring"/>
</dbReference>
<feature type="region of interest" description="Disordered" evidence="4">
    <location>
        <begin position="2007"/>
        <end position="2031"/>
    </location>
</feature>
<dbReference type="Pfam" id="PF20175">
    <property type="entry name" value="Tra1_central"/>
    <property type="match status" value="1"/>
</dbReference>
<evidence type="ECO:0000313" key="8">
    <source>
        <dbReference type="EMBL" id="KAF2841297.1"/>
    </source>
</evidence>
<dbReference type="SMART" id="SM01343">
    <property type="entry name" value="FATC"/>
    <property type="match status" value="1"/>
</dbReference>
<evidence type="ECO:0000256" key="1">
    <source>
        <dbReference type="ARBA" id="ARBA00007234"/>
    </source>
</evidence>
<reference evidence="8" key="1">
    <citation type="journal article" date="2020" name="Stud. Mycol.">
        <title>101 Dothideomycetes genomes: a test case for predicting lifestyles and emergence of pathogens.</title>
        <authorList>
            <person name="Haridas S."/>
            <person name="Albert R."/>
            <person name="Binder M."/>
            <person name="Bloem J."/>
            <person name="Labutti K."/>
            <person name="Salamov A."/>
            <person name="Andreopoulos B."/>
            <person name="Baker S."/>
            <person name="Barry K."/>
            <person name="Bills G."/>
            <person name="Bluhm B."/>
            <person name="Cannon C."/>
            <person name="Castanera R."/>
            <person name="Culley D."/>
            <person name="Daum C."/>
            <person name="Ezra D."/>
            <person name="Gonzalez J."/>
            <person name="Henrissat B."/>
            <person name="Kuo A."/>
            <person name="Liang C."/>
            <person name="Lipzen A."/>
            <person name="Lutzoni F."/>
            <person name="Magnuson J."/>
            <person name="Mondo S."/>
            <person name="Nolan M."/>
            <person name="Ohm R."/>
            <person name="Pangilinan J."/>
            <person name="Park H.-J."/>
            <person name="Ramirez L."/>
            <person name="Alfaro M."/>
            <person name="Sun H."/>
            <person name="Tritt A."/>
            <person name="Yoshinaga Y."/>
            <person name="Zwiers L.-H."/>
            <person name="Turgeon B."/>
            <person name="Goodwin S."/>
            <person name="Spatafora J."/>
            <person name="Crous P."/>
            <person name="Grigoriev I."/>
        </authorList>
    </citation>
    <scope>NUCLEOTIDE SEQUENCE</scope>
    <source>
        <strain evidence="8">CBS 101060</strain>
    </source>
</reference>
<organism evidence="8 9">
    <name type="scientific">Patellaria atrata CBS 101060</name>
    <dbReference type="NCBI Taxonomy" id="1346257"/>
    <lineage>
        <taxon>Eukaryota</taxon>
        <taxon>Fungi</taxon>
        <taxon>Dikarya</taxon>
        <taxon>Ascomycota</taxon>
        <taxon>Pezizomycotina</taxon>
        <taxon>Dothideomycetes</taxon>
        <taxon>Dothideomycetes incertae sedis</taxon>
        <taxon>Patellariales</taxon>
        <taxon>Patellariaceae</taxon>
        <taxon>Patellaria</taxon>
    </lineage>
</organism>
<keyword evidence="9" id="KW-1185">Reference proteome</keyword>
<dbReference type="CDD" id="cd05163">
    <property type="entry name" value="PIKK_TRRAP"/>
    <property type="match status" value="1"/>
</dbReference>
<gene>
    <name evidence="8" type="ORF">M501DRAFT_1000466</name>
</gene>
<feature type="compositionally biased region" description="Polar residues" evidence="4">
    <location>
        <begin position="171"/>
        <end position="199"/>
    </location>
</feature>
<dbReference type="Gene3D" id="1.10.1070.11">
    <property type="entry name" value="Phosphatidylinositol 3-/4-kinase, catalytic domain"/>
    <property type="match status" value="1"/>
</dbReference>
<dbReference type="GO" id="GO:0000124">
    <property type="term" value="C:SAGA complex"/>
    <property type="evidence" value="ECO:0007669"/>
    <property type="project" value="TreeGrafter"/>
</dbReference>
<feature type="compositionally biased region" description="Polar residues" evidence="4">
    <location>
        <begin position="3212"/>
        <end position="3231"/>
    </location>
</feature>
<dbReference type="Pfam" id="PF00454">
    <property type="entry name" value="PI3_PI4_kinase"/>
    <property type="match status" value="1"/>
</dbReference>
<dbReference type="InterPro" id="IPR016024">
    <property type="entry name" value="ARM-type_fold"/>
</dbReference>
<comment type="caution">
    <text evidence="8">The sequence shown here is derived from an EMBL/GenBank/DDBJ whole genome shotgun (WGS) entry which is preliminary data.</text>
</comment>
<dbReference type="PROSITE" id="PS51189">
    <property type="entry name" value="FAT"/>
    <property type="match status" value="1"/>
</dbReference>
<evidence type="ECO:0008006" key="10">
    <source>
        <dbReference type="Google" id="ProtNLM"/>
    </source>
</evidence>
<dbReference type="InterPro" id="IPR011989">
    <property type="entry name" value="ARM-like"/>
</dbReference>
<comment type="subunit">
    <text evidence="2">Associates with DNA double-strand breaks.</text>
</comment>
<feature type="region of interest" description="Disordered" evidence="4">
    <location>
        <begin position="3198"/>
        <end position="3277"/>
    </location>
</feature>
<evidence type="ECO:0000256" key="2">
    <source>
        <dbReference type="ARBA" id="ARBA00011370"/>
    </source>
</evidence>
<feature type="domain" description="FATC" evidence="7">
    <location>
        <begin position="3767"/>
        <end position="3799"/>
    </location>
</feature>
<dbReference type="Proteomes" id="UP000799429">
    <property type="component" value="Unassembled WGS sequence"/>
</dbReference>
<evidence type="ECO:0000259" key="5">
    <source>
        <dbReference type="PROSITE" id="PS50290"/>
    </source>
</evidence>
<protein>
    <recommendedName>
        <fullName evidence="10">Non-specific serine/threonine protein kinase</fullName>
    </recommendedName>
</protein>
<dbReference type="Pfam" id="PF20206">
    <property type="entry name" value="Tra1_ring"/>
    <property type="match status" value="1"/>
</dbReference>
<dbReference type="SUPFAM" id="SSF48371">
    <property type="entry name" value="ARM repeat"/>
    <property type="match status" value="3"/>
</dbReference>
<evidence type="ECO:0000256" key="4">
    <source>
        <dbReference type="SAM" id="MobiDB-lite"/>
    </source>
</evidence>
<dbReference type="InterPro" id="IPR003152">
    <property type="entry name" value="FATC_dom"/>
</dbReference>
<feature type="domain" description="FAT" evidence="6">
    <location>
        <begin position="2636"/>
        <end position="3191"/>
    </location>
</feature>
<dbReference type="InterPro" id="IPR036940">
    <property type="entry name" value="PI3/4_kinase_cat_sf"/>
</dbReference>
<dbReference type="InterPro" id="IPR000403">
    <property type="entry name" value="PI3/4_kinase_cat_dom"/>
</dbReference>
<feature type="domain" description="PI3K/PI4K catalytic" evidence="5">
    <location>
        <begin position="3448"/>
        <end position="3770"/>
    </location>
</feature>
<dbReference type="SMART" id="SM00146">
    <property type="entry name" value="PI3Kc"/>
    <property type="match status" value="1"/>
</dbReference>
<proteinExistence type="inferred from homology"/>
<dbReference type="Pfam" id="PF02259">
    <property type="entry name" value="FAT"/>
    <property type="match status" value="1"/>
</dbReference>
<accession>A0A9P4SGD7</accession>
<dbReference type="InterPro" id="IPR014009">
    <property type="entry name" value="PIK_FAT"/>
</dbReference>
<dbReference type="Pfam" id="PF02260">
    <property type="entry name" value="FATC"/>
    <property type="match status" value="1"/>
</dbReference>
<evidence type="ECO:0000259" key="6">
    <source>
        <dbReference type="PROSITE" id="PS51189"/>
    </source>
</evidence>
<dbReference type="GO" id="GO:0006355">
    <property type="term" value="P:regulation of DNA-templated transcription"/>
    <property type="evidence" value="ECO:0007669"/>
    <property type="project" value="TreeGrafter"/>
</dbReference>
<dbReference type="EMBL" id="MU006091">
    <property type="protein sequence ID" value="KAF2841297.1"/>
    <property type="molecule type" value="Genomic_DNA"/>
</dbReference>
<dbReference type="PROSITE" id="PS51190">
    <property type="entry name" value="FATC"/>
    <property type="match status" value="1"/>
</dbReference>
<dbReference type="InterPro" id="IPR050517">
    <property type="entry name" value="DDR_Repair_Kinase"/>
</dbReference>
<dbReference type="PANTHER" id="PTHR11139:SF1">
    <property type="entry name" value="TRANSFORMATION_TRANSCRIPTION DOMAIN-ASSOCIATED PROTEIN"/>
    <property type="match status" value="1"/>
</dbReference>
<name>A0A9P4SGD7_9PEZI</name>
<evidence type="ECO:0000256" key="3">
    <source>
        <dbReference type="ARBA" id="ARBA00025079"/>
    </source>
</evidence>
<dbReference type="SUPFAM" id="SSF56112">
    <property type="entry name" value="Protein kinase-like (PK-like)"/>
    <property type="match status" value="1"/>
</dbReference>
<evidence type="ECO:0000259" key="7">
    <source>
        <dbReference type="PROSITE" id="PS51190"/>
    </source>
</evidence>
<dbReference type="GO" id="GO:0006281">
    <property type="term" value="P:DNA repair"/>
    <property type="evidence" value="ECO:0007669"/>
    <property type="project" value="TreeGrafter"/>
</dbReference>
<evidence type="ECO:0000313" key="9">
    <source>
        <dbReference type="Proteomes" id="UP000799429"/>
    </source>
</evidence>
<dbReference type="InterPro" id="IPR011009">
    <property type="entry name" value="Kinase-like_dom_sf"/>
</dbReference>
<dbReference type="PROSITE" id="PS50290">
    <property type="entry name" value="PI3_4_KINASE_3"/>
    <property type="match status" value="1"/>
</dbReference>
<dbReference type="GO" id="GO:0005634">
    <property type="term" value="C:nucleus"/>
    <property type="evidence" value="ECO:0007669"/>
    <property type="project" value="TreeGrafter"/>
</dbReference>
<dbReference type="Gene3D" id="1.25.10.10">
    <property type="entry name" value="Leucine-rich Repeat Variant"/>
    <property type="match status" value="1"/>
</dbReference>
<dbReference type="GO" id="GO:0004672">
    <property type="term" value="F:protein kinase activity"/>
    <property type="evidence" value="ECO:0007669"/>
    <property type="project" value="UniProtKB-ARBA"/>
</dbReference>
<dbReference type="OrthoDB" id="5570127at2759"/>
<dbReference type="InterPro" id="IPR046807">
    <property type="entry name" value="Tra1_central"/>
</dbReference>
<feature type="compositionally biased region" description="Polar residues" evidence="4">
    <location>
        <begin position="3240"/>
        <end position="3264"/>
    </location>
</feature>
<comment type="similarity">
    <text evidence="1">Belongs to the PI3/PI4-kinase family. TRA1 subfamily.</text>
</comment>
<feature type="region of interest" description="Disordered" evidence="4">
    <location>
        <begin position="167"/>
        <end position="199"/>
    </location>
</feature>
<dbReference type="GO" id="GO:0035267">
    <property type="term" value="C:NuA4 histone acetyltransferase complex"/>
    <property type="evidence" value="ECO:0007669"/>
    <property type="project" value="TreeGrafter"/>
</dbReference>
<dbReference type="InterPro" id="IPR011990">
    <property type="entry name" value="TPR-like_helical_dom_sf"/>
</dbReference>
<sequence>MSSERNMEVYAAKLDDPNLDIRSKITFATELRDSIELWCQGSTYNSFLQRLVPVFLKLLDGPPVFMSNAPEQRLRNCIFEILHRLPMTPADALEPYAPRIVDQLMELVKIENDDNAVLCMKTIMDFCRHQPKALQERVQSFLDLIQELFLTMDQAVRDTFDSPASAVAQAIPSTPNNSQYSQSPRPGSPVASVTSSDLGSEQSQARPLLKGMQSFKVLAECPIIVVSLFQSYRNCVHKNVKLFVPLIKNVLLLQAKPQERAHAEAKAQGKVFTGVSKEIRNRAAFGDFITMQVKTMSFLAYLLRVYSQQLTDFLPTLPDVVVRLLKDIPREKSGARKELLVAIRHIINFNFRKIFLKKIDELLDERTLIGDGLTVYEAMRPLAYSMLADLIHHLRESLSREQIRKTVEVYTKNLHDSFPGTSFQTMSAKLLLNMAECIAKLEPKQDARYFLIMILNAIGDKFAAMNRQYKNAVKLSEQYTPLSIEAAPENFLADKDRPPDWDEIDIFSATPIKTTNPRERSSDPIADNKFLFKNLLHGLKNLFYNLRACNPPQIKQEIETASAPANWHEVSFGYNAEEVEVLIKLFREGARVFRYYATDKPGNDSQALNASELIANPHMMSSNKEEKELLESFATVFHHIDPATFHEVFQSEIPHLYDMMFDHAALLHVPQFLLASEATSPSFAGMLLQFLMGKLEEVGTSDTKKSSILLRLFKLSFMAVTLFSSTNEQVLLPHVTKIVTQSIKLSTTAEEPMNYFLLLRSLFRSIGGGRFEHLYKEILPLLEMMLEVLNNLLLAARKPTDRDLFVELILTVPARLSNLLPHLSYLMRPLVVALRAGSELVGQGLRTLELCVDNLTADYLDPIMAPVIDELMAALWEHLKPNPYSHFHAHTTMRILGKLGGRNRKFLTGPPQLEYKNFADDEPSFDLRLIGSTKDKPFPSTIGIEHAILKIMEVPKNPKEKKSDAFHKQQAFKLVAAQLKLQIGADTLPEDFAQLVRLQANDLCARKFDVGQDLMSISERDKSSAKKDFQQETMKKLLKACFIAVSVPELREEANSMITNLCRHFTLLEIGRALAQAKHDRKHFDVKSGEGPVVIDSRVIADAISESLASDIPEVRDVAERAIVEIRDAAVVIFGSAEKIDTLPFFLHIARTFIHNCHQEEWFTKSGGTLGIEIVCTKLGLSDAWINELHLQFVRALMYVMKDMPQDLSARTRNQAQATLETLLQRCKFMSKDDLSKPQSKLYQLCGSLIYELAHMNRHVREMAQKAFALTAEVVGVEVHELMMPVKDRLLNPIYNKPLRALPVSVQIGYVDAITFCLKIPHNMLELNEQLQRLLMECLALADAEDELLANKPTEQRNAEAIVQLRVACLRLLSLAQNLPEFNASPPNQSRQRIIAIFFKSLYSKSPDVIEAAYSGLQSVLTATSKLPKDILQGGLRPILMNLQDPRKLSVEGLEGLARLLKLLTNYFKVEIGSRLLDHIKTIADPTALQKISFTLIEQNRQMKIIAAIFNVFHLLPPAAISFLEPLVKKIMKLETSLRRTHFSPFREPLLKYLNHYPKESWTFFAPLLKNHADGRFFAQILADPSSRPLRDVVIQDVPGLLKAFQVNDEKEKWPAAINGIHVAFAISNFPEHNSWLVNNDNLRKGLFEAGKGLEIRFRQNTIDPSLRLAAEQAGEHVMRVFTVYLAQEPNNLDSFFDVVEAVTAEELRMSSAFIQFIYSEMISNHSVEYWRTLVLRSIEVYTGRNTSQKAKTFAFHYIVNPIFAMDVKRNWDSLFGLTKGTKLMDKSMTEAIHNRLWRPQSSSESTEESGQLGVDHSRMELLQLTTMLIKYHHNLISETRKDVIKFGWNYIRLEDVINKHAAYVLIAYFIAQYETPHKIAVQVYSALLRAHQNEGRSLVTQALELLAPVLKKRIGGGDAKVNMWARIPRKILSEESSNLQQLMCIFNFFVRHTDLFYEAREQLAQIIIPALQKIAAPPNPSNESKRIALNLINLIWQWEERAAKESVSSPDRSNKSPSKRKVDGAPVPSSSNLGSRNFVAPAPIRMMLIKYMITFIISLPERYPTTSSKLKEQHSTHHMPPQSTEVCRKSVQLLRNLLSPPYWTDLDVDPILQKQIELVLTSELKGDDKPEAWTTRIINTLQVLKVILNVKSDDWVLNRMSHLQKLCEKPLRMDNPEVQDCLHDNDSEIGDEARPTLQYQPLVKRILDVMPEVNIEDEDPTETPSTEFVNFCGIVATETLSNGSHVPAVNLLWTLCQRRPDEIDQHLQHLMKALHSKLAKEHLSANIPAQGQAAMAPNLRPDTQSSAPPDPFEFQIQISLILKVIDTMSARMNSLGDQRRPFLSVLASLVERSQSNEVCLKILSLVENWIFHSTEVLPTLKERVAVLHKMLLFEQRQDSTLLTKFLDLVIRIYEDPKIMRSELTVRLEHAFLIGTRAQDVEMRNRFMTIFDRSISRSASSRLKYVIASQNWDTLQDSYWLNQVIQLLFGSIEMNPALKLHEEDFKTIPASTLFNTYSKDSRLSDLVIDDQLDSFVASHRRFCLSLGDVKIRDILEPLGQLQHTSKELAHKIWVPLFGMFWHALPKEDRPSFQKDIVGLLTKDYHTRQIDQRPNCVQTLLEGCVSAKPRLAFPPHIMKYLARTYSAWYTATTYLENSANDPIVDTPLVRESNLDSLLEIYAGLEEQDLFYGTWRRRCEYIETNAALSYEQNGMWDKAQEMYEMAQIKARTGTLPFSQGEYMLWEDHWVQCAQKLQQWEILSDFAKHENFNDLTLESTYRAIESWSNAEQREQYDSIIKSVSDAPTPRRVFFQAFMSLLKLHNKQETPQEFNRICDEAIQLSIRKWHQLPKRITNAHIPILQNFQQLVELHDASVICSSLGQTTSGNLDIKSQELKLLLTTWRDRLPNFWDDINAWQGLVTWRQHIFQLINGVYLHLIPQNQGGATSNSFAYRGYHETAWIINRFAHVARKHNLPDVCIAQLSRIYTLPNIEIQEAFLKLREQAKCHYRNRSELQSGLDVINNTNLNYFGAQQKAEFYTLKGMFLNKLGQTEEANDAFGSALYFDIKLPKAWAEWGYYNDMLFKENPSQIDKANSAISCYLEAASQYKNGKSRKLLGRILWLLSLDDSNRTLASAFEAFKGDTPIWYWITWIPQLLGSLSRQEAPIARVILGKLAKTYPQALFFQLRTTREDMHVIRKQQEAKEAKEKRQKQVQGTPDVKQSSPERSSTASGAGTRPGTANGENQANGVQTTPKQEGNGASTPNGATGAASPETPKKPWDYTEEIMASLKTAFPLLALSMETMVDQIHKHFKCPPDEDAYRLIVALLNDGMTFVGRSPTNYGPDVHLPSSTEANITRFAESVLPAHIRKAFEADFVTKKPTMYEYIQKLRKWRARFEEKLDRRTLIHPFEAYSPHLSEFRFQKFDEVEVPGQYLLHRDKNQDFVRIERFASKVDLVRGIGYSYRRIRILGHDGSVHPFAIQNPATRHSRREERIMQLFRIFNGVLSKRKESRRRNLQFNLPLMVPLSPAVRIVQDDASYISLQGVYEDSCRRHSINKDDPVLFTVEKLRQLMPRNMEQANAIRLETFIAIQERYVSHSLALDYFRDIYPTFADFWLFRKTFSYQFAALTFMTYIMHMHTRYPHKLSISRATGNVWGSELVASLAGTKPTFHNPEAVPFRLTPNLQTLMGPLATEGIYAPTIMAIARCLTEPEGELEMQLSIFIRDEMMLWYTQQHRQQAADGQLRENVQMNSDLVVKRAVSLAQPPNGNLPANQTVVDLIACAVNPTKLCQLDALWMPYL</sequence>
<comment type="function">
    <text evidence="3">Serine/threonine protein kinase which activates checkpoint signaling upon genotoxic stresses such as ionizing radiation (IR), ultraviolet light (UV), or DNA replication stalling, thereby acting as a DNA damage sensor. Recognizes the substrate consensus sequence [ST]-Q. Phosphorylates histone H2A to form H2AS128ph (gamma-H2A) at sites of DNA damage, involved in the regulation of DNA damage response mechanism. Required for the control of telomere length and genome stability.</text>
</comment>
<dbReference type="SUPFAM" id="SSF48452">
    <property type="entry name" value="TPR-like"/>
    <property type="match status" value="1"/>
</dbReference>
<dbReference type="InterPro" id="IPR003151">
    <property type="entry name" value="PIK-rel_kinase_FAT"/>
</dbReference>
<dbReference type="PANTHER" id="PTHR11139">
    <property type="entry name" value="ATAXIA TELANGIECTASIA MUTATED ATM -RELATED"/>
    <property type="match status" value="1"/>
</dbReference>